<gene>
    <name evidence="3" type="ORF">K1W69_14320</name>
</gene>
<dbReference type="PANTHER" id="PTHR14969:SF13">
    <property type="entry name" value="AT30094P"/>
    <property type="match status" value="1"/>
</dbReference>
<feature type="transmembrane region" description="Helical" evidence="1">
    <location>
        <begin position="193"/>
        <end position="218"/>
    </location>
</feature>
<dbReference type="PANTHER" id="PTHR14969">
    <property type="entry name" value="SPHINGOSINE-1-PHOSPHATE PHOSPHOHYDROLASE"/>
    <property type="match status" value="1"/>
</dbReference>
<comment type="caution">
    <text evidence="3">The sequence shown here is derived from an EMBL/GenBank/DDBJ whole genome shotgun (WGS) entry which is preliminary data.</text>
</comment>
<accession>A0AAE2ZQ09</accession>
<dbReference type="SUPFAM" id="SSF48317">
    <property type="entry name" value="Acid phosphatase/Vanadium-dependent haloperoxidase"/>
    <property type="match status" value="1"/>
</dbReference>
<dbReference type="RefSeq" id="WP_220228995.1">
    <property type="nucleotide sequence ID" value="NZ_JAICBX010000002.1"/>
</dbReference>
<keyword evidence="4" id="KW-1185">Reference proteome</keyword>
<feature type="transmembrane region" description="Helical" evidence="1">
    <location>
        <begin position="230"/>
        <end position="254"/>
    </location>
</feature>
<keyword evidence="1" id="KW-0812">Transmembrane</keyword>
<dbReference type="Gene3D" id="1.20.144.10">
    <property type="entry name" value="Phosphatidic acid phosphatase type 2/haloperoxidase"/>
    <property type="match status" value="2"/>
</dbReference>
<evidence type="ECO:0000256" key="1">
    <source>
        <dbReference type="SAM" id="Phobius"/>
    </source>
</evidence>
<dbReference type="AlphaFoldDB" id="A0AAE2ZQ09"/>
<organism evidence="3 4">
    <name type="scientific">Flavimaribacter sediminis</name>
    <dbReference type="NCBI Taxonomy" id="2865987"/>
    <lineage>
        <taxon>Bacteria</taxon>
        <taxon>Pseudomonadati</taxon>
        <taxon>Pseudomonadota</taxon>
        <taxon>Alphaproteobacteria</taxon>
        <taxon>Hyphomicrobiales</taxon>
        <taxon>Rhizobiaceae</taxon>
        <taxon>Flavimaribacter</taxon>
    </lineage>
</organism>
<keyword evidence="1" id="KW-0472">Membrane</keyword>
<evidence type="ECO:0000313" key="3">
    <source>
        <dbReference type="EMBL" id="MBW8638368.1"/>
    </source>
</evidence>
<reference evidence="3" key="1">
    <citation type="submission" date="2021-08" db="EMBL/GenBank/DDBJ databases">
        <title>Hoeflea bacterium WL0058 sp. nov., isolated from the sediment.</title>
        <authorList>
            <person name="Wang L."/>
            <person name="Zhang D."/>
        </authorList>
    </citation>
    <scope>NUCLEOTIDE SEQUENCE</scope>
    <source>
        <strain evidence="3">WL0058</strain>
    </source>
</reference>
<dbReference type="Pfam" id="PF01569">
    <property type="entry name" value="PAP2"/>
    <property type="match status" value="1"/>
</dbReference>
<protein>
    <submittedName>
        <fullName evidence="3">Phosphatase PAP2 family protein</fullName>
    </submittedName>
</protein>
<dbReference type="InterPro" id="IPR036938">
    <property type="entry name" value="PAP2/HPO_sf"/>
</dbReference>
<feature type="transmembrane region" description="Helical" evidence="1">
    <location>
        <begin position="54"/>
        <end position="78"/>
    </location>
</feature>
<keyword evidence="1" id="KW-1133">Transmembrane helix</keyword>
<evidence type="ECO:0000259" key="2">
    <source>
        <dbReference type="SMART" id="SM00014"/>
    </source>
</evidence>
<feature type="transmembrane region" description="Helical" evidence="1">
    <location>
        <begin position="131"/>
        <end position="155"/>
    </location>
</feature>
<feature type="domain" description="Phosphatidic acid phosphatase type 2/haloperoxidase" evidence="2">
    <location>
        <begin position="135"/>
        <end position="246"/>
    </location>
</feature>
<dbReference type="InterPro" id="IPR000326">
    <property type="entry name" value="PAP2/HPO"/>
</dbReference>
<feature type="transmembrane region" description="Helical" evidence="1">
    <location>
        <begin position="98"/>
        <end position="119"/>
    </location>
</feature>
<evidence type="ECO:0000313" key="4">
    <source>
        <dbReference type="Proteomes" id="UP001196509"/>
    </source>
</evidence>
<proteinExistence type="predicted"/>
<sequence>MSVLSLRRISQTGIFSDTGFLSRIRSNIVANRGFLKRRFDNNATTDVNILGWRYMFIVAMVVVLTMVVLDDTIGSFRADWPQPLKNFARAFTDIGKSGWILVPSGVFMLGCYCLDWSGLQSRTRLLFAKMMAVSSYIFLSVGISGLLASSLKYAIGRARPFLYDRVGAFEFRPFSLDAAFASFPSGHSTTAGALFAGIAIFFPALRLPALFLGVWLAFSRVLVGVHYPSDVIAGVALGAWYAYFQALVFARYGVIFTTDGKGWPVLRKDYYLFRP</sequence>
<dbReference type="SMART" id="SM00014">
    <property type="entry name" value="acidPPc"/>
    <property type="match status" value="1"/>
</dbReference>
<dbReference type="Proteomes" id="UP001196509">
    <property type="component" value="Unassembled WGS sequence"/>
</dbReference>
<name>A0AAE2ZQ09_9HYPH</name>
<dbReference type="EMBL" id="JAICBX010000002">
    <property type="protein sequence ID" value="MBW8638368.1"/>
    <property type="molecule type" value="Genomic_DNA"/>
</dbReference>